<dbReference type="InterPro" id="IPR002657">
    <property type="entry name" value="BilAc:Na_symport/Acr3"/>
</dbReference>
<dbReference type="InterPro" id="IPR038770">
    <property type="entry name" value="Na+/solute_symporter_sf"/>
</dbReference>
<evidence type="ECO:0000256" key="6">
    <source>
        <dbReference type="ARBA" id="ARBA00023136"/>
    </source>
</evidence>
<evidence type="ECO:0000256" key="4">
    <source>
        <dbReference type="ARBA" id="ARBA00022847"/>
    </source>
</evidence>
<dbReference type="PANTHER" id="PTHR10361">
    <property type="entry name" value="SODIUM-BILE ACID COTRANSPORTER"/>
    <property type="match status" value="1"/>
</dbReference>
<comment type="similarity">
    <text evidence="2">Belongs to the bile acid:sodium symporter (BASS) (TC 2.A.28) family.</text>
</comment>
<organism evidence="8 9">
    <name type="scientific">Clavelina lepadiformis</name>
    <name type="common">Light-bulb sea squirt</name>
    <name type="synonym">Ascidia lepadiformis</name>
    <dbReference type="NCBI Taxonomy" id="159417"/>
    <lineage>
        <taxon>Eukaryota</taxon>
        <taxon>Metazoa</taxon>
        <taxon>Chordata</taxon>
        <taxon>Tunicata</taxon>
        <taxon>Ascidiacea</taxon>
        <taxon>Aplousobranchia</taxon>
        <taxon>Clavelinidae</taxon>
        <taxon>Clavelina</taxon>
    </lineage>
</organism>
<dbReference type="Gene3D" id="1.20.1530.20">
    <property type="match status" value="1"/>
</dbReference>
<dbReference type="Proteomes" id="UP001642483">
    <property type="component" value="Unassembled WGS sequence"/>
</dbReference>
<comment type="caution">
    <text evidence="8">The sequence shown here is derived from an EMBL/GenBank/DDBJ whole genome shotgun (WGS) entry which is preliminary data.</text>
</comment>
<feature type="transmembrane region" description="Helical" evidence="7">
    <location>
        <begin position="64"/>
        <end position="82"/>
    </location>
</feature>
<feature type="transmembrane region" description="Helical" evidence="7">
    <location>
        <begin position="94"/>
        <end position="117"/>
    </location>
</feature>
<feature type="transmembrane region" description="Helical" evidence="7">
    <location>
        <begin position="255"/>
        <end position="282"/>
    </location>
</feature>
<proteinExistence type="inferred from homology"/>
<keyword evidence="4" id="KW-0813">Transport</keyword>
<evidence type="ECO:0008006" key="10">
    <source>
        <dbReference type="Google" id="ProtNLM"/>
    </source>
</evidence>
<keyword evidence="3 7" id="KW-0812">Transmembrane</keyword>
<evidence type="ECO:0000256" key="2">
    <source>
        <dbReference type="ARBA" id="ARBA00006528"/>
    </source>
</evidence>
<dbReference type="EMBL" id="CAWYQH010000102">
    <property type="protein sequence ID" value="CAK8686567.1"/>
    <property type="molecule type" value="Genomic_DNA"/>
</dbReference>
<feature type="transmembrane region" description="Helical" evidence="7">
    <location>
        <begin position="156"/>
        <end position="180"/>
    </location>
</feature>
<name>A0ABP0G415_CLALP</name>
<evidence type="ECO:0000256" key="5">
    <source>
        <dbReference type="ARBA" id="ARBA00022989"/>
    </source>
</evidence>
<keyword evidence="9" id="KW-1185">Reference proteome</keyword>
<evidence type="ECO:0000256" key="7">
    <source>
        <dbReference type="SAM" id="Phobius"/>
    </source>
</evidence>
<dbReference type="Pfam" id="PF01758">
    <property type="entry name" value="SBF"/>
    <property type="match status" value="1"/>
</dbReference>
<accession>A0ABP0G415</accession>
<feature type="transmembrane region" description="Helical" evidence="7">
    <location>
        <begin position="192"/>
        <end position="214"/>
    </location>
</feature>
<protein>
    <recommendedName>
        <fullName evidence="10">Ileal sodium/bile acid cotransporter</fullName>
    </recommendedName>
</protein>
<feature type="transmembrane region" description="Helical" evidence="7">
    <location>
        <begin position="226"/>
        <end position="249"/>
    </location>
</feature>
<evidence type="ECO:0000256" key="3">
    <source>
        <dbReference type="ARBA" id="ARBA00022692"/>
    </source>
</evidence>
<keyword evidence="6 7" id="KW-0472">Membrane</keyword>
<reference evidence="8 9" key="1">
    <citation type="submission" date="2024-02" db="EMBL/GenBank/DDBJ databases">
        <authorList>
            <person name="Daric V."/>
            <person name="Darras S."/>
        </authorList>
    </citation>
    <scope>NUCLEOTIDE SEQUENCE [LARGE SCALE GENOMIC DNA]</scope>
</reference>
<evidence type="ECO:0000313" key="8">
    <source>
        <dbReference type="EMBL" id="CAK8686567.1"/>
    </source>
</evidence>
<keyword evidence="5 7" id="KW-1133">Transmembrane helix</keyword>
<evidence type="ECO:0000256" key="1">
    <source>
        <dbReference type="ARBA" id="ARBA00004141"/>
    </source>
</evidence>
<dbReference type="PANTHER" id="PTHR10361:SF28">
    <property type="entry name" value="P3 PROTEIN-RELATED"/>
    <property type="match status" value="1"/>
</dbReference>
<gene>
    <name evidence="8" type="ORF">CVLEPA_LOCUS18487</name>
</gene>
<sequence length="404" mass="44815">MFGSDNLRVWISNNESVKSVTATEATNTTAYIDMEKFCAQYANTTEIIHLPSCHQQTRSQYSKILSITLVTCISIVMFAMGCKVQVKKVRQRIIRPWSILIGFFCQFGIMPLCAFAVGSLANLSRAKALAVLIMGCLPGGNASNLITYWSNGDLDLSIAMTAMSTIFAFAMMPFCLFVYGRFFLIESVAIPYANICILLAAFIAPVAVGMAFNYCKPDLAESLAKVGAVVGIFVVVAAATVGIILYPSAFHIPKIYWVIGFILPLLGYLLGYLAATLVSLVFKGSKIDENQRRTIAIETGTQNSQLCTTITQLNYGCTCLILEMYSYPLVYFVYEIFEACLFCAAFQIYDHFFKQSGENEATVNNDVLRNPTFDQQISDQELERNGELERIDSKKNHSKPSRIT</sequence>
<comment type="subcellular location">
    <subcellularLocation>
        <location evidence="1">Membrane</location>
        <topology evidence="1">Multi-pass membrane protein</topology>
    </subcellularLocation>
</comment>
<dbReference type="InterPro" id="IPR004710">
    <property type="entry name" value="Bilac:Na_transpt"/>
</dbReference>
<evidence type="ECO:0000313" key="9">
    <source>
        <dbReference type="Proteomes" id="UP001642483"/>
    </source>
</evidence>
<keyword evidence="4" id="KW-0769">Symport</keyword>